<dbReference type="CDD" id="cd18622">
    <property type="entry name" value="GH32_Inu-like"/>
    <property type="match status" value="1"/>
</dbReference>
<dbReference type="InterPro" id="IPR013320">
    <property type="entry name" value="ConA-like_dom_sf"/>
</dbReference>
<feature type="signal peptide" evidence="5">
    <location>
        <begin position="1"/>
        <end position="30"/>
    </location>
</feature>
<reference evidence="8 9" key="1">
    <citation type="submission" date="2015-12" db="EMBL/GenBank/DDBJ databases">
        <title>Genome sequence of Streptomyces sp. G25.</title>
        <authorList>
            <person name="Poehlein A."/>
            <person name="Roettig A."/>
            <person name="Hiessl S."/>
            <person name="Hauschild P."/>
            <person name="Schauer J."/>
            <person name="Madkour M.H."/>
            <person name="Al-Ansari A.M."/>
            <person name="Almakishah N.H."/>
            <person name="Steinbuechel A."/>
            <person name="Daniel R."/>
        </authorList>
    </citation>
    <scope>NUCLEOTIDE SEQUENCE [LARGE SCALE GENOMIC DNA]</scope>
    <source>
        <strain evidence="9">G25(2015)</strain>
    </source>
</reference>
<feature type="region of interest" description="Disordered" evidence="4">
    <location>
        <begin position="30"/>
        <end position="69"/>
    </location>
</feature>
<dbReference type="STRING" id="1716141.STSP_20360"/>
<dbReference type="InterPro" id="IPR013189">
    <property type="entry name" value="Glyco_hydro_32_C"/>
</dbReference>
<name>A0A177HUF1_9ACTN</name>
<dbReference type="PATRIC" id="fig|1716141.3.peg.2134"/>
<dbReference type="InterPro" id="IPR013148">
    <property type="entry name" value="Glyco_hydro_32_N"/>
</dbReference>
<keyword evidence="5" id="KW-0732">Signal</keyword>
<dbReference type="PROSITE" id="PS51318">
    <property type="entry name" value="TAT"/>
    <property type="match status" value="1"/>
</dbReference>
<dbReference type="EMBL" id="LOHS01000061">
    <property type="protein sequence ID" value="OAH14525.1"/>
    <property type="molecule type" value="Genomic_DNA"/>
</dbReference>
<keyword evidence="2 8" id="KW-0378">Hydrolase</keyword>
<keyword evidence="3 8" id="KW-0326">Glycosidase</keyword>
<dbReference type="Gene3D" id="2.60.120.560">
    <property type="entry name" value="Exo-inulinase, domain 1"/>
    <property type="match status" value="5"/>
</dbReference>
<evidence type="ECO:0000256" key="5">
    <source>
        <dbReference type="SAM" id="SignalP"/>
    </source>
</evidence>
<comment type="caution">
    <text evidence="8">The sequence shown here is derived from an EMBL/GenBank/DDBJ whole genome shotgun (WGS) entry which is preliminary data.</text>
</comment>
<feature type="chain" id="PRO_5008063228" evidence="5">
    <location>
        <begin position="31"/>
        <end position="1191"/>
    </location>
</feature>
<dbReference type="AlphaFoldDB" id="A0A177HUF1"/>
<sequence>MSVSRRTLLLAGGTAAALLPLGTGLPAAQAATPSARASTPAPTPVPDPLPVTGTWSRTSDGGQKATPGHRERALALSEQQLATKGTYTARMTPESGSAVGALVFRAALDGSTGYAAALDPERARIRLYELATGDTLATAPLPGAQTGRPYDLEVAVDGPELTVYVDGERLLHAEDHRHDMGSVGLLAQGGSVTFGPLSVSAVTTNLTGWTTSGGSWTATSLGWHADPSQGATARAVTTTRAYDTAVQADLLLHDASAVASLFVRTDAKVTRGYGVQVDPAQGRLRLYRIDGNVTLGTYATTIKADAVYRLRVEAERGELRVHWQTNFLSPDGYSPVITAQDSSHVKGRLAVTASAGAVSFENIAAADLVTGVQGWTARSGAWTPDLRGIRGENGLRTALFTEGDLVARADITPGDPSSSAGLVLRASANGSGGYEARLDAGRNAVVLLDRSSGARLASASGPVRRIASGGTYRVEARATGRTIELYVDGVRALRTRVSRTTGGAVGTAAAHGTSYFQNVEVRSTADYFTEPYRPTYHYSQLSGSTSDPCGLLSYDGEYHLFHQDEGRWAHAVSTDLVHWQALQIALPWNAYGHCWTGCAVVDTDDTSGLFDGGSGLIAYYTSYHPDKPGGNASVRIAYSKDKGRSWQLHGGSTPAVQNPGGPDAGWTFRDPKVIRDEKHDQWLMVVSGGDHVRFFTSTDLLTWTHVSSFGYGDWVTPGVWECPDFFPLPVDGDEDKVKWVLTLSTGAVRATNGSAAQYFTGDWNGTSFAPDQMAGTVLRADSGRDYYAAMSFYGLPDGRRVWLGWMSNWDYPFSAPTGSWKGQLSIPRELTLTDTADGARLVQRPVPELTALRTSPASTREDVSVSPGSANPLAGVTGIAYEIEAEITLGTATEIGFRLRADDDQHTAVGYDAEANQLFVDRSASGLSDFTQYFAGRTTAPMKASDGRVTLRVYVDMSSVEVFGADGRAAVTSLIFPDPDADGMAFYAKGGTAHVESLKVHRLESTYRLVDRVKPLVAAPTGGEFRSDLGKLTIIPAGHWSTDSAGHSGTFDKDSNAMSARTATDLDLTTLVRLGGPDPDTGGALSLLWRASSDGNDAYCLNIDPDLRVIRLVAKADGFFDDAAALARVPALVRRGTTYPVRILAEGDRIQVFLGGRRIIDVTDTTYTDGHIGLNVFGGRAAYQDAFAREL</sequence>
<dbReference type="GO" id="GO:0005737">
    <property type="term" value="C:cytoplasm"/>
    <property type="evidence" value="ECO:0007669"/>
    <property type="project" value="TreeGrafter"/>
</dbReference>
<evidence type="ECO:0000256" key="4">
    <source>
        <dbReference type="SAM" id="MobiDB-lite"/>
    </source>
</evidence>
<dbReference type="SUPFAM" id="SSF75005">
    <property type="entry name" value="Arabinanase/levansucrase/invertase"/>
    <property type="match status" value="1"/>
</dbReference>
<dbReference type="EC" id="3.2.1.80" evidence="8"/>
<dbReference type="SMART" id="SM00640">
    <property type="entry name" value="Glyco_32"/>
    <property type="match status" value="1"/>
</dbReference>
<dbReference type="Gene3D" id="2.115.10.20">
    <property type="entry name" value="Glycosyl hydrolase domain, family 43"/>
    <property type="match status" value="1"/>
</dbReference>
<evidence type="ECO:0000259" key="7">
    <source>
        <dbReference type="Pfam" id="PF08244"/>
    </source>
</evidence>
<evidence type="ECO:0000256" key="3">
    <source>
        <dbReference type="ARBA" id="ARBA00023295"/>
    </source>
</evidence>
<evidence type="ECO:0000256" key="1">
    <source>
        <dbReference type="ARBA" id="ARBA00009902"/>
    </source>
</evidence>
<dbReference type="InterPro" id="IPR023296">
    <property type="entry name" value="Glyco_hydro_beta-prop_sf"/>
</dbReference>
<dbReference type="Proteomes" id="UP000077381">
    <property type="component" value="Unassembled WGS sequence"/>
</dbReference>
<dbReference type="InterPro" id="IPR001362">
    <property type="entry name" value="Glyco_hydro_32"/>
</dbReference>
<accession>A0A177HUF1</accession>
<dbReference type="Pfam" id="PF08244">
    <property type="entry name" value="Glyco_hydro_32C"/>
    <property type="match status" value="1"/>
</dbReference>
<dbReference type="RefSeq" id="WP_067274931.1">
    <property type="nucleotide sequence ID" value="NZ_LOHS01000061.1"/>
</dbReference>
<feature type="compositionally biased region" description="Low complexity" evidence="4">
    <location>
        <begin position="30"/>
        <end position="40"/>
    </location>
</feature>
<comment type="similarity">
    <text evidence="1">Belongs to the glycosyl hydrolase 32 family.</text>
</comment>
<evidence type="ECO:0000256" key="2">
    <source>
        <dbReference type="ARBA" id="ARBA00022801"/>
    </source>
</evidence>
<organism evidence="8 9">
    <name type="scientific">Streptomyces jeddahensis</name>
    <dbReference type="NCBI Taxonomy" id="1716141"/>
    <lineage>
        <taxon>Bacteria</taxon>
        <taxon>Bacillati</taxon>
        <taxon>Actinomycetota</taxon>
        <taxon>Actinomycetes</taxon>
        <taxon>Kitasatosporales</taxon>
        <taxon>Streptomycetaceae</taxon>
        <taxon>Streptomyces</taxon>
    </lineage>
</organism>
<gene>
    <name evidence="8" type="primary">sacC_1</name>
    <name evidence="8" type="ORF">STSP_20360</name>
</gene>
<dbReference type="GO" id="GO:0051669">
    <property type="term" value="F:fructan beta-fructosidase activity"/>
    <property type="evidence" value="ECO:0007669"/>
    <property type="project" value="UniProtKB-EC"/>
</dbReference>
<feature type="domain" description="Glycosyl hydrolase family 32 C-terminal" evidence="7">
    <location>
        <begin position="848"/>
        <end position="1001"/>
    </location>
</feature>
<dbReference type="Pfam" id="PF00251">
    <property type="entry name" value="Glyco_hydro_32N"/>
    <property type="match status" value="1"/>
</dbReference>
<proteinExistence type="inferred from homology"/>
<evidence type="ECO:0000313" key="8">
    <source>
        <dbReference type="EMBL" id="OAH14525.1"/>
    </source>
</evidence>
<evidence type="ECO:0000313" key="9">
    <source>
        <dbReference type="Proteomes" id="UP000077381"/>
    </source>
</evidence>
<dbReference type="InterPro" id="IPR006311">
    <property type="entry name" value="TAT_signal"/>
</dbReference>
<dbReference type="PANTHER" id="PTHR42800">
    <property type="entry name" value="EXOINULINASE INUD (AFU_ORTHOLOGUE AFUA_5G00480)"/>
    <property type="match status" value="1"/>
</dbReference>
<dbReference type="OrthoDB" id="9776657at2"/>
<dbReference type="SUPFAM" id="SSF49899">
    <property type="entry name" value="Concanavalin A-like lectins/glucanases"/>
    <property type="match status" value="1"/>
</dbReference>
<evidence type="ECO:0000259" key="6">
    <source>
        <dbReference type="Pfam" id="PF00251"/>
    </source>
</evidence>
<protein>
    <submittedName>
        <fullName evidence="8">Levanase</fullName>
        <ecNumber evidence="8">3.2.1.80</ecNumber>
    </submittedName>
</protein>
<dbReference type="PANTHER" id="PTHR42800:SF1">
    <property type="entry name" value="EXOINULINASE INUD (AFU_ORTHOLOGUE AFUA_5G00480)"/>
    <property type="match status" value="1"/>
</dbReference>
<feature type="domain" description="Glycosyl hydrolase family 32 N-terminal" evidence="6">
    <location>
        <begin position="537"/>
        <end position="845"/>
    </location>
</feature>
<dbReference type="GO" id="GO:0004575">
    <property type="term" value="F:sucrose alpha-glucosidase activity"/>
    <property type="evidence" value="ECO:0007669"/>
    <property type="project" value="TreeGrafter"/>
</dbReference>
<keyword evidence="9" id="KW-1185">Reference proteome</keyword>
<dbReference type="GO" id="GO:0005987">
    <property type="term" value="P:sucrose catabolic process"/>
    <property type="evidence" value="ECO:0007669"/>
    <property type="project" value="TreeGrafter"/>
</dbReference>